<comment type="caution">
    <text evidence="3">The sequence shown here is derived from an EMBL/GenBank/DDBJ whole genome shotgun (WGS) entry which is preliminary data.</text>
</comment>
<evidence type="ECO:0000256" key="1">
    <source>
        <dbReference type="SAM" id="MobiDB-lite"/>
    </source>
</evidence>
<dbReference type="RefSeq" id="WP_225552396.1">
    <property type="nucleotide sequence ID" value="NZ_JADEYP010000011.1"/>
</dbReference>
<organism evidence="3 4">
    <name type="scientific">Sphingobacterium bovistauri</name>
    <dbReference type="NCBI Taxonomy" id="2781959"/>
    <lineage>
        <taxon>Bacteria</taxon>
        <taxon>Pseudomonadati</taxon>
        <taxon>Bacteroidota</taxon>
        <taxon>Sphingobacteriia</taxon>
        <taxon>Sphingobacteriales</taxon>
        <taxon>Sphingobacteriaceae</taxon>
        <taxon>Sphingobacterium</taxon>
    </lineage>
</organism>
<accession>A0ABS7Z812</accession>
<feature type="region of interest" description="Disordered" evidence="1">
    <location>
        <begin position="146"/>
        <end position="167"/>
    </location>
</feature>
<evidence type="ECO:0000313" key="4">
    <source>
        <dbReference type="Proteomes" id="UP001165302"/>
    </source>
</evidence>
<sequence>MKNNIYKESQSFWTWWLVAIILIVSFYVVKPILESNWKVDSSSYVGLGIFLVVIIGFVLMRLHTTIDGTGITIRFLPFVSRKQWKWDDIEEIYVTQYSISDYGGWGYRIGKNGVAYNTKGKYGIQLKLVNGDRVMIGTQHPKEIEKRIDEYKKPTNKDNDKSVRDMH</sequence>
<dbReference type="EMBL" id="JADEYP010000011">
    <property type="protein sequence ID" value="MCA5005005.1"/>
    <property type="molecule type" value="Genomic_DNA"/>
</dbReference>
<keyword evidence="2" id="KW-1133">Transmembrane helix</keyword>
<keyword evidence="4" id="KW-1185">Reference proteome</keyword>
<evidence type="ECO:0000256" key="2">
    <source>
        <dbReference type="SAM" id="Phobius"/>
    </source>
</evidence>
<proteinExistence type="predicted"/>
<evidence type="ECO:0000313" key="3">
    <source>
        <dbReference type="EMBL" id="MCA5005005.1"/>
    </source>
</evidence>
<feature type="transmembrane region" description="Helical" evidence="2">
    <location>
        <begin position="12"/>
        <end position="29"/>
    </location>
</feature>
<keyword evidence="2" id="KW-0472">Membrane</keyword>
<name>A0ABS7Z812_9SPHI</name>
<feature type="transmembrane region" description="Helical" evidence="2">
    <location>
        <begin position="41"/>
        <end position="60"/>
    </location>
</feature>
<gene>
    <name evidence="3" type="ORF">IPZ78_07555</name>
</gene>
<reference evidence="3" key="1">
    <citation type="submission" date="2020-10" db="EMBL/GenBank/DDBJ databases">
        <authorList>
            <person name="Lu T."/>
            <person name="Wang Q."/>
            <person name="Han X."/>
        </authorList>
    </citation>
    <scope>NUCLEOTIDE SEQUENCE</scope>
    <source>
        <strain evidence="3">WQ 366</strain>
    </source>
</reference>
<evidence type="ECO:0008006" key="5">
    <source>
        <dbReference type="Google" id="ProtNLM"/>
    </source>
</evidence>
<keyword evidence="2" id="KW-0812">Transmembrane</keyword>
<protein>
    <recommendedName>
        <fullName evidence="5">PH domain-containing protein</fullName>
    </recommendedName>
</protein>
<dbReference type="Proteomes" id="UP001165302">
    <property type="component" value="Unassembled WGS sequence"/>
</dbReference>